<dbReference type="STRING" id="313367.JSE7799_02475"/>
<organism evidence="3 4">
    <name type="scientific">Jannaschia seosinensis</name>
    <dbReference type="NCBI Taxonomy" id="313367"/>
    <lineage>
        <taxon>Bacteria</taxon>
        <taxon>Pseudomonadati</taxon>
        <taxon>Pseudomonadota</taxon>
        <taxon>Alphaproteobacteria</taxon>
        <taxon>Rhodobacterales</taxon>
        <taxon>Roseobacteraceae</taxon>
        <taxon>Jannaschia</taxon>
    </lineage>
</organism>
<evidence type="ECO:0000313" key="4">
    <source>
        <dbReference type="Proteomes" id="UP000049455"/>
    </source>
</evidence>
<keyword evidence="2" id="KW-0472">Membrane</keyword>
<evidence type="ECO:0000313" key="3">
    <source>
        <dbReference type="EMBL" id="CUH39747.1"/>
    </source>
</evidence>
<reference evidence="3 4" key="1">
    <citation type="submission" date="2015-09" db="EMBL/GenBank/DDBJ databases">
        <authorList>
            <person name="Jackson K.R."/>
            <person name="Lunt B.L."/>
            <person name="Fisher J.N.B."/>
            <person name="Gardner A.V."/>
            <person name="Bailey M.E."/>
            <person name="Deus L.M."/>
            <person name="Earl A.S."/>
            <person name="Gibby P.D."/>
            <person name="Hartmann K.A."/>
            <person name="Liu J.E."/>
            <person name="Manci A.M."/>
            <person name="Nielsen D.A."/>
            <person name="Solomon M.B."/>
            <person name="Breakwell D.P."/>
            <person name="Burnett S.H."/>
            <person name="Grose J.H."/>
        </authorList>
    </citation>
    <scope>NUCLEOTIDE SEQUENCE [LARGE SCALE GENOMIC DNA]</scope>
    <source>
        <strain evidence="3 4">CECT 7799</strain>
    </source>
</reference>
<feature type="compositionally biased region" description="Low complexity" evidence="1">
    <location>
        <begin position="124"/>
        <end position="133"/>
    </location>
</feature>
<feature type="transmembrane region" description="Helical" evidence="2">
    <location>
        <begin position="37"/>
        <end position="57"/>
    </location>
</feature>
<dbReference type="EMBL" id="CYPR01000162">
    <property type="protein sequence ID" value="CUH39747.1"/>
    <property type="molecule type" value="Genomic_DNA"/>
</dbReference>
<protein>
    <submittedName>
        <fullName evidence="3">Uncharacterized protein</fullName>
    </submittedName>
</protein>
<sequence>MIETVALVLTLVWIGFMIWFFVMIPAGQARLSAADPLGLMMTILGVGLPVALIWVAASAARTARVMREESSRLEAAIDAMRASYLESREAGSARLDRSLLQGPDVTRAQPDLQAEMAVLRRPQTEPLTLKTTPPAEPEAEDEENVPQTAFALDVAPDPNALPAEDFIRALNFPDNERDQDGFRVLRAALDHHPTAQLVTASQDLLTLLAQDGIYMDDLAVQQADPVIWRAFAGGTRGPDVAALGGVRDRSSLALTTGRLNDDSVFRDAAQHFLQTFDRVFALFAAEASDAEILRFADTRTARAFMVTARAAGLFDQAPTTAQRVNP</sequence>
<accession>A0A0M7BAD0</accession>
<keyword evidence="2" id="KW-0812">Transmembrane</keyword>
<feature type="transmembrane region" description="Helical" evidence="2">
    <location>
        <begin position="6"/>
        <end position="25"/>
    </location>
</feature>
<dbReference type="RefSeq" id="WP_245624879.1">
    <property type="nucleotide sequence ID" value="NZ_CYPR01000162.1"/>
</dbReference>
<evidence type="ECO:0000256" key="2">
    <source>
        <dbReference type="SAM" id="Phobius"/>
    </source>
</evidence>
<gene>
    <name evidence="3" type="ORF">JSE7799_02475</name>
</gene>
<evidence type="ECO:0000256" key="1">
    <source>
        <dbReference type="SAM" id="MobiDB-lite"/>
    </source>
</evidence>
<dbReference type="Proteomes" id="UP000049455">
    <property type="component" value="Unassembled WGS sequence"/>
</dbReference>
<feature type="region of interest" description="Disordered" evidence="1">
    <location>
        <begin position="121"/>
        <end position="145"/>
    </location>
</feature>
<keyword evidence="2" id="KW-1133">Transmembrane helix</keyword>
<name>A0A0M7BAD0_9RHOB</name>
<dbReference type="AlphaFoldDB" id="A0A0M7BAD0"/>
<proteinExistence type="predicted"/>
<keyword evidence="4" id="KW-1185">Reference proteome</keyword>